<protein>
    <submittedName>
        <fullName evidence="2">Uncharacterized protein</fullName>
    </submittedName>
</protein>
<sequence length="145" mass="14753">MQLSFKSFFYAAAAAAAIVNASTIGSDSVDGPEAIPAGTICTGTQLGGTCTTLSVLSVPSACLTLPSGFSGSISSMSLNPGFACTFYITEKCGGAGGWVVVRPTGIAEFLNTDYNDSLTCYICLGENDVLPSTHPASTHSYSLAD</sequence>
<dbReference type="OrthoDB" id="3032151at2759"/>
<dbReference type="AlphaFoldDB" id="A0A9P5PJH9"/>
<reference evidence="2" key="1">
    <citation type="submission" date="2020-11" db="EMBL/GenBank/DDBJ databases">
        <authorList>
            <consortium name="DOE Joint Genome Institute"/>
            <person name="Ahrendt S."/>
            <person name="Riley R."/>
            <person name="Andreopoulos W."/>
            <person name="Labutti K."/>
            <person name="Pangilinan J."/>
            <person name="Ruiz-Duenas F.J."/>
            <person name="Barrasa J.M."/>
            <person name="Sanchez-Garcia M."/>
            <person name="Camarero S."/>
            <person name="Miyauchi S."/>
            <person name="Serrano A."/>
            <person name="Linde D."/>
            <person name="Babiker R."/>
            <person name="Drula E."/>
            <person name="Ayuso-Fernandez I."/>
            <person name="Pacheco R."/>
            <person name="Padilla G."/>
            <person name="Ferreira P."/>
            <person name="Barriuso J."/>
            <person name="Kellner H."/>
            <person name="Castanera R."/>
            <person name="Alfaro M."/>
            <person name="Ramirez L."/>
            <person name="Pisabarro A.G."/>
            <person name="Kuo A."/>
            <person name="Tritt A."/>
            <person name="Lipzen A."/>
            <person name="He G."/>
            <person name="Yan M."/>
            <person name="Ng V."/>
            <person name="Cullen D."/>
            <person name="Martin F."/>
            <person name="Rosso M.-N."/>
            <person name="Henrissat B."/>
            <person name="Hibbett D."/>
            <person name="Martinez A.T."/>
            <person name="Grigoriev I.V."/>
        </authorList>
    </citation>
    <scope>NUCLEOTIDE SEQUENCE</scope>
    <source>
        <strain evidence="2">AH 40177</strain>
    </source>
</reference>
<name>A0A9P5PJH9_9AGAR</name>
<evidence type="ECO:0000313" key="2">
    <source>
        <dbReference type="EMBL" id="KAF9063762.1"/>
    </source>
</evidence>
<gene>
    <name evidence="2" type="ORF">BDP27DRAFT_1451109</name>
</gene>
<keyword evidence="1" id="KW-0732">Signal</keyword>
<evidence type="ECO:0000256" key="1">
    <source>
        <dbReference type="SAM" id="SignalP"/>
    </source>
</evidence>
<proteinExistence type="predicted"/>
<accession>A0A9P5PJH9</accession>
<dbReference type="Proteomes" id="UP000772434">
    <property type="component" value="Unassembled WGS sequence"/>
</dbReference>
<feature type="signal peptide" evidence="1">
    <location>
        <begin position="1"/>
        <end position="21"/>
    </location>
</feature>
<comment type="caution">
    <text evidence="2">The sequence shown here is derived from an EMBL/GenBank/DDBJ whole genome shotgun (WGS) entry which is preliminary data.</text>
</comment>
<keyword evidence="3" id="KW-1185">Reference proteome</keyword>
<evidence type="ECO:0000313" key="3">
    <source>
        <dbReference type="Proteomes" id="UP000772434"/>
    </source>
</evidence>
<feature type="chain" id="PRO_5040130300" evidence="1">
    <location>
        <begin position="22"/>
        <end position="145"/>
    </location>
</feature>
<dbReference type="EMBL" id="JADNRY010000139">
    <property type="protein sequence ID" value="KAF9063762.1"/>
    <property type="molecule type" value="Genomic_DNA"/>
</dbReference>
<organism evidence="2 3">
    <name type="scientific">Rhodocollybia butyracea</name>
    <dbReference type="NCBI Taxonomy" id="206335"/>
    <lineage>
        <taxon>Eukaryota</taxon>
        <taxon>Fungi</taxon>
        <taxon>Dikarya</taxon>
        <taxon>Basidiomycota</taxon>
        <taxon>Agaricomycotina</taxon>
        <taxon>Agaricomycetes</taxon>
        <taxon>Agaricomycetidae</taxon>
        <taxon>Agaricales</taxon>
        <taxon>Marasmiineae</taxon>
        <taxon>Omphalotaceae</taxon>
        <taxon>Rhodocollybia</taxon>
    </lineage>
</organism>